<evidence type="ECO:0000259" key="4">
    <source>
        <dbReference type="PROSITE" id="PS50089"/>
    </source>
</evidence>
<dbReference type="SMART" id="SM00184">
    <property type="entry name" value="RING"/>
    <property type="match status" value="1"/>
</dbReference>
<organism evidence="5">
    <name type="scientific">viral metagenome</name>
    <dbReference type="NCBI Taxonomy" id="1070528"/>
    <lineage>
        <taxon>unclassified sequences</taxon>
        <taxon>metagenomes</taxon>
        <taxon>organismal metagenomes</taxon>
    </lineage>
</organism>
<dbReference type="Pfam" id="PF13639">
    <property type="entry name" value="zf-RING_2"/>
    <property type="match status" value="1"/>
</dbReference>
<proteinExistence type="predicted"/>
<name>A0A6C0JBW7_9ZZZZ</name>
<dbReference type="EMBL" id="MN740364">
    <property type="protein sequence ID" value="QHU02843.1"/>
    <property type="molecule type" value="Genomic_DNA"/>
</dbReference>
<reference evidence="5" key="1">
    <citation type="journal article" date="2020" name="Nature">
        <title>Giant virus diversity and host interactions through global metagenomics.</title>
        <authorList>
            <person name="Schulz F."/>
            <person name="Roux S."/>
            <person name="Paez-Espino D."/>
            <person name="Jungbluth S."/>
            <person name="Walsh D.A."/>
            <person name="Denef V.J."/>
            <person name="McMahon K.D."/>
            <person name="Konstantinidis K.T."/>
            <person name="Eloe-Fadrosh E.A."/>
            <person name="Kyrpides N.C."/>
            <person name="Woyke T."/>
        </authorList>
    </citation>
    <scope>NUCLEOTIDE SEQUENCE</scope>
    <source>
        <strain evidence="5">GVMAG-M-3300025880-76</strain>
    </source>
</reference>
<dbReference type="AlphaFoldDB" id="A0A6C0JBW7"/>
<evidence type="ECO:0000313" key="5">
    <source>
        <dbReference type="EMBL" id="QHU02843.1"/>
    </source>
</evidence>
<dbReference type="PROSITE" id="PS50089">
    <property type="entry name" value="ZF_RING_2"/>
    <property type="match status" value="1"/>
</dbReference>
<dbReference type="InterPro" id="IPR017907">
    <property type="entry name" value="Znf_RING_CS"/>
</dbReference>
<sequence length="182" mass="21116">MLKNTAANHHMFSNSHLETSCVATALLNAMDEPRWTRLSKSTKRALCGRVNLPTDKIHCQTFYKKLHQTWSDNTNTKTDISKIDPEPEHRCNTPNSIDSIECPVCIDSYKLDGKDKVTTLLCGHRFCTVCVLKHLYTRGKEASCPMCRSPIIQSQSSSREDISRKRQYERWLKRERKRRTKM</sequence>
<dbReference type="InterPro" id="IPR013083">
    <property type="entry name" value="Znf_RING/FYVE/PHD"/>
</dbReference>
<protein>
    <recommendedName>
        <fullName evidence="4">RING-type domain-containing protein</fullName>
    </recommendedName>
</protein>
<evidence type="ECO:0000256" key="1">
    <source>
        <dbReference type="ARBA" id="ARBA00022723"/>
    </source>
</evidence>
<keyword evidence="2" id="KW-0863">Zinc-finger</keyword>
<evidence type="ECO:0000256" key="3">
    <source>
        <dbReference type="ARBA" id="ARBA00022833"/>
    </source>
</evidence>
<dbReference type="InterPro" id="IPR001841">
    <property type="entry name" value="Znf_RING"/>
</dbReference>
<keyword evidence="3" id="KW-0862">Zinc</keyword>
<dbReference type="GO" id="GO:0008270">
    <property type="term" value="F:zinc ion binding"/>
    <property type="evidence" value="ECO:0007669"/>
    <property type="project" value="UniProtKB-KW"/>
</dbReference>
<accession>A0A6C0JBW7</accession>
<dbReference type="Gene3D" id="3.30.40.10">
    <property type="entry name" value="Zinc/RING finger domain, C3HC4 (zinc finger)"/>
    <property type="match status" value="1"/>
</dbReference>
<evidence type="ECO:0000256" key="2">
    <source>
        <dbReference type="ARBA" id="ARBA00022771"/>
    </source>
</evidence>
<feature type="domain" description="RING-type" evidence="4">
    <location>
        <begin position="102"/>
        <end position="148"/>
    </location>
</feature>
<dbReference type="PROSITE" id="PS00518">
    <property type="entry name" value="ZF_RING_1"/>
    <property type="match status" value="1"/>
</dbReference>
<dbReference type="SUPFAM" id="SSF57850">
    <property type="entry name" value="RING/U-box"/>
    <property type="match status" value="1"/>
</dbReference>
<keyword evidence="1" id="KW-0479">Metal-binding</keyword>